<evidence type="ECO:0000313" key="2">
    <source>
        <dbReference type="Proteomes" id="UP000235162"/>
    </source>
</evidence>
<sequence>MRIPASIALAAALSGCGYLFGDGGMFPDRSQDYKKAEEVPVIAVPDGKDSRSLQEIYPIPEVEQDVVLAGDFEVPRPTPLVAGNSDQLVRIQRLGAEQWALVAEAPGEVWPQVRSFLTGAGISVARVDARAGLMETGWLELESQPIASRFRIRIDQGVQRGTSELHVLQMIQAGDVDNWPSTSDNPDQETEMLRALAQYIANAAGSAQVSMVANQTINATGKIALQETAAGEPYIALELPYDRAWASLGRAIEKSTFEISDRDRSTGDYFAVFLGQAALEESSWFDWLWDSDDDQPHVGETFVISLKREDDNNMAIFLRPQDSEIAFTKREQQAMLSLIKGNIN</sequence>
<dbReference type="PROSITE" id="PS51257">
    <property type="entry name" value="PROKAR_LIPOPROTEIN"/>
    <property type="match status" value="1"/>
</dbReference>
<organism evidence="1 2">
    <name type="scientific">Halioglobus japonicus</name>
    <dbReference type="NCBI Taxonomy" id="930805"/>
    <lineage>
        <taxon>Bacteria</taxon>
        <taxon>Pseudomonadati</taxon>
        <taxon>Pseudomonadota</taxon>
        <taxon>Gammaproteobacteria</taxon>
        <taxon>Cellvibrionales</taxon>
        <taxon>Halieaceae</taxon>
        <taxon>Halioglobus</taxon>
    </lineage>
</organism>
<dbReference type="Proteomes" id="UP000235162">
    <property type="component" value="Unassembled WGS sequence"/>
</dbReference>
<dbReference type="EMBL" id="PKUR01000001">
    <property type="protein sequence ID" value="PLW88101.1"/>
    <property type="molecule type" value="Genomic_DNA"/>
</dbReference>
<dbReference type="Pfam" id="PF06804">
    <property type="entry name" value="Lipoprotein_18"/>
    <property type="match status" value="1"/>
</dbReference>
<evidence type="ECO:0000313" key="1">
    <source>
        <dbReference type="EMBL" id="PLW88101.1"/>
    </source>
</evidence>
<dbReference type="AlphaFoldDB" id="A0AAP8MHU9"/>
<dbReference type="Gene3D" id="3.30.530.50">
    <property type="match status" value="1"/>
</dbReference>
<accession>A0AAP8MHU9</accession>
<comment type="caution">
    <text evidence="1">The sequence shown here is derived from an EMBL/GenBank/DDBJ whole genome shotgun (WGS) entry which is preliminary data.</text>
</comment>
<dbReference type="InterPro" id="IPR010653">
    <property type="entry name" value="NlpB/DapX"/>
</dbReference>
<evidence type="ECO:0008006" key="3">
    <source>
        <dbReference type="Google" id="ProtNLM"/>
    </source>
</evidence>
<reference evidence="1 2" key="1">
    <citation type="submission" date="2018-01" db="EMBL/GenBank/DDBJ databases">
        <title>The draft genome sequence of Halioglobus japonicus S1-36.</title>
        <authorList>
            <person name="Du Z.-J."/>
            <person name="Shi M.-J."/>
        </authorList>
    </citation>
    <scope>NUCLEOTIDE SEQUENCE [LARGE SCALE GENOMIC DNA]</scope>
    <source>
        <strain evidence="1 2">S1-36</strain>
    </source>
</reference>
<gene>
    <name evidence="1" type="ORF">C0029_00385</name>
</gene>
<keyword evidence="2" id="KW-1185">Reference proteome</keyword>
<proteinExistence type="predicted"/>
<name>A0AAP8MHU9_9GAMM</name>
<protein>
    <recommendedName>
        <fullName evidence="3">Outer membrane protein assembly factor BamC</fullName>
    </recommendedName>
</protein>
<dbReference type="Gene3D" id="3.30.310.170">
    <property type="entry name" value="Outer membrane protein assembly factor BamC"/>
    <property type="match status" value="1"/>
</dbReference>
<dbReference type="InterPro" id="IPR042268">
    <property type="entry name" value="BamC_C"/>
</dbReference>